<reference evidence="2" key="2">
    <citation type="journal article" date="2021" name="Microbiome">
        <title>Successional dynamics and alternative stable states in a saline activated sludge microbial community over 9 years.</title>
        <authorList>
            <person name="Wang Y."/>
            <person name="Ye J."/>
            <person name="Ju F."/>
            <person name="Liu L."/>
            <person name="Boyd J.A."/>
            <person name="Deng Y."/>
            <person name="Parks D.H."/>
            <person name="Jiang X."/>
            <person name="Yin X."/>
            <person name="Woodcroft B.J."/>
            <person name="Tyson G.W."/>
            <person name="Hugenholtz P."/>
            <person name="Polz M.F."/>
            <person name="Zhang T."/>
        </authorList>
    </citation>
    <scope>NUCLEOTIDE SEQUENCE</scope>
    <source>
        <strain evidence="2">HKST-UBA03</strain>
    </source>
</reference>
<evidence type="ECO:0000256" key="1">
    <source>
        <dbReference type="SAM" id="Phobius"/>
    </source>
</evidence>
<gene>
    <name evidence="2" type="ORF">KC614_02640</name>
</gene>
<comment type="caution">
    <text evidence="2">The sequence shown here is derived from an EMBL/GenBank/DDBJ whole genome shotgun (WGS) entry which is preliminary data.</text>
</comment>
<dbReference type="Proteomes" id="UP000751518">
    <property type="component" value="Unassembled WGS sequence"/>
</dbReference>
<protein>
    <submittedName>
        <fullName evidence="2">Uncharacterized protein</fullName>
    </submittedName>
</protein>
<evidence type="ECO:0000313" key="2">
    <source>
        <dbReference type="EMBL" id="MCA9392077.1"/>
    </source>
</evidence>
<keyword evidence="1" id="KW-0472">Membrane</keyword>
<name>A0A955LKR5_UNCKA</name>
<dbReference type="EMBL" id="JAGQKZ010000018">
    <property type="protein sequence ID" value="MCA9392077.1"/>
    <property type="molecule type" value="Genomic_DNA"/>
</dbReference>
<evidence type="ECO:0000313" key="3">
    <source>
        <dbReference type="Proteomes" id="UP000751518"/>
    </source>
</evidence>
<accession>A0A955LKR5</accession>
<sequence length="534" mass="58940">MEDNTAPSALNMTSPADNTVIASRPTTKPSIIKYLLLLILVFLLIVGATGGVVLGAAYAPQTFSFVPTKVRLATNQVLTKLPVPRNLEQIFITSFEKSAEMKSFAQTMYIQLNMRNDSSADNQSYAVRIDGKNDLSETDNPKSSNTISLLVDSEFGTLQSSADLLTIDKSLYFRVNDISTTFTDDLSELGLNIDDYVGTWFSMSTDYAGETVSGLSGMLVANSDTTDLAPDIDLGSLPAEFFTYMLDHNYYDYFSLADDEVVNGYSTHHIALDKSGSELKSFASYLIDFFVAKLDQAYPDYKISETFNDDDKQQLLDDLKDVQRLMLDVWIDSSTNQIIRATSNIELVSTYTNGLDTTETSFTSISLGIEFSEINLPQNITAPEGATPLEDFITQMYQTSYDQANDSAAISNVSAVATAVESYYTLNYGVYPNDLNALEEEGFLSAGYFDYLDSTYNEPIVYLTDGENCAIITKLSSSAKSDTPYYAYDSETGLPGYITETQYQSYLQNYNATDTLNKSTLGVMDIVNGLLPIR</sequence>
<dbReference type="AlphaFoldDB" id="A0A955LKR5"/>
<reference evidence="2" key="1">
    <citation type="submission" date="2020-04" db="EMBL/GenBank/DDBJ databases">
        <authorList>
            <person name="Zhang T."/>
        </authorList>
    </citation>
    <scope>NUCLEOTIDE SEQUENCE</scope>
    <source>
        <strain evidence="2">HKST-UBA03</strain>
    </source>
</reference>
<proteinExistence type="predicted"/>
<feature type="transmembrane region" description="Helical" evidence="1">
    <location>
        <begin position="34"/>
        <end position="59"/>
    </location>
</feature>
<keyword evidence="1" id="KW-0812">Transmembrane</keyword>
<organism evidence="2 3">
    <name type="scientific">candidate division WWE3 bacterium</name>
    <dbReference type="NCBI Taxonomy" id="2053526"/>
    <lineage>
        <taxon>Bacteria</taxon>
        <taxon>Katanobacteria</taxon>
    </lineage>
</organism>
<keyword evidence="1" id="KW-1133">Transmembrane helix</keyword>